<dbReference type="InterPro" id="IPR029055">
    <property type="entry name" value="Ntn_hydrolases_N"/>
</dbReference>
<dbReference type="KEGG" id="mtar:DF168_02013"/>
<reference evidence="4 5" key="1">
    <citation type="submission" date="2018-06" db="EMBL/GenBank/DDBJ databases">
        <title>Draft Genome Sequence of a Novel Marine Bacterium Related to the Verrucomicrobia.</title>
        <authorList>
            <person name="Vosseberg J."/>
            <person name="Martijn J."/>
            <person name="Ettema T.J.G."/>
        </authorList>
    </citation>
    <scope>NUCLEOTIDE SEQUENCE [LARGE SCALE GENOMIC DNA]</scope>
    <source>
        <strain evidence="4">TARA_B100001123</strain>
    </source>
</reference>
<organism evidence="4 5">
    <name type="scientific">Candidatus Moanibacter tarae</name>
    <dbReference type="NCBI Taxonomy" id="2200854"/>
    <lineage>
        <taxon>Bacteria</taxon>
        <taxon>Pseudomonadati</taxon>
        <taxon>Verrucomicrobiota</taxon>
        <taxon>Opitutia</taxon>
        <taxon>Puniceicoccales</taxon>
        <taxon>Puniceicoccales incertae sedis</taxon>
        <taxon>Candidatus Moanibacter</taxon>
    </lineage>
</organism>
<dbReference type="Proteomes" id="UP000247465">
    <property type="component" value="Chromosome"/>
</dbReference>
<keyword evidence="4" id="KW-0328">Glycosyltransferase</keyword>
<dbReference type="SUPFAM" id="SSF56235">
    <property type="entry name" value="N-terminal nucleophile aminohydrolases (Ntn hydrolases)"/>
    <property type="match status" value="1"/>
</dbReference>
<evidence type="ECO:0000259" key="3">
    <source>
        <dbReference type="PROSITE" id="PS51278"/>
    </source>
</evidence>
<keyword evidence="2" id="KW-0315">Glutamine amidotransferase</keyword>
<dbReference type="PROSITE" id="PS51278">
    <property type="entry name" value="GATASE_TYPE_2"/>
    <property type="match status" value="1"/>
</dbReference>
<protein>
    <submittedName>
        <fullName evidence="4">Amidophosphoribosyltransferase</fullName>
        <ecNumber evidence="4">2.4.2.14</ecNumber>
    </submittedName>
</protein>
<proteinExistence type="predicted"/>
<feature type="domain" description="Glutamine amidotransferase type-2" evidence="3">
    <location>
        <begin position="2"/>
        <end position="302"/>
    </location>
</feature>
<keyword evidence="1 4" id="KW-0808">Transferase</keyword>
<dbReference type="EC" id="2.4.2.14" evidence="4"/>
<evidence type="ECO:0000256" key="2">
    <source>
        <dbReference type="ARBA" id="ARBA00022962"/>
    </source>
</evidence>
<accession>A0A2Z4AEP9</accession>
<sequence length="303" mass="33202">MCGIAGIMYKGAPNRQPTGKSLVGMLDGCQHRGPDSTGFALYEQDHEGELKLRFLVGRDREADEAIKRIHQALSENGAALAQEEKIGDNYRVTVTFSGDLQSFAYAVEHAAKVISLGTSLDIIKDVGSAQDVDNRYNVGSVKGTHGLGHVRLATESDVKPEAAHPFWATGFADVAIVHNGQITNYWKMRRRLECRGHEFRTDNDSELIAVYLAEKLTTGTPLKEALNSSIEDLDGTFSFLVSTKNEIGYAKDRLAAKPMIMYENKNLIAIASEEVSLNRLFPGQALNTLEPPPGSFDTWALST</sequence>
<dbReference type="GO" id="GO:0004044">
    <property type="term" value="F:amidophosphoribosyltransferase activity"/>
    <property type="evidence" value="ECO:0007669"/>
    <property type="project" value="UniProtKB-EC"/>
</dbReference>
<dbReference type="Gene3D" id="3.60.20.10">
    <property type="entry name" value="Glutamine Phosphoribosylpyrophosphate, subunit 1, domain 1"/>
    <property type="match status" value="1"/>
</dbReference>
<dbReference type="InterPro" id="IPR017932">
    <property type="entry name" value="GATase_2_dom"/>
</dbReference>
<name>A0A2Z4AEP9_9BACT</name>
<evidence type="ECO:0000256" key="1">
    <source>
        <dbReference type="ARBA" id="ARBA00022679"/>
    </source>
</evidence>
<dbReference type="AlphaFoldDB" id="A0A2Z4AEP9"/>
<dbReference type="PANTHER" id="PTHR11907">
    <property type="entry name" value="AMIDOPHOSPHORIBOSYLTRANSFERASE"/>
    <property type="match status" value="1"/>
</dbReference>
<evidence type="ECO:0000313" key="5">
    <source>
        <dbReference type="Proteomes" id="UP000247465"/>
    </source>
</evidence>
<evidence type="ECO:0000313" key="4">
    <source>
        <dbReference type="EMBL" id="AWT60793.1"/>
    </source>
</evidence>
<gene>
    <name evidence="4" type="primary">purF_2</name>
    <name evidence="4" type="ORF">DF168_02013</name>
</gene>
<dbReference type="EMBL" id="CP029803">
    <property type="protein sequence ID" value="AWT60793.1"/>
    <property type="molecule type" value="Genomic_DNA"/>
</dbReference>
<dbReference type="Pfam" id="PF13522">
    <property type="entry name" value="GATase_6"/>
    <property type="match status" value="1"/>
</dbReference>